<dbReference type="PaxDb" id="39947-A0A0P0XTN5"/>
<dbReference type="AlphaFoldDB" id="A0A0P0XTN5"/>
<name>A0A0P0XTN5_ORYSJ</name>
<organism evidence="1 2">
    <name type="scientific">Oryza sativa subsp. japonica</name>
    <name type="common">Rice</name>
    <dbReference type="NCBI Taxonomy" id="39947"/>
    <lineage>
        <taxon>Eukaryota</taxon>
        <taxon>Viridiplantae</taxon>
        <taxon>Streptophyta</taxon>
        <taxon>Embryophyta</taxon>
        <taxon>Tracheophyta</taxon>
        <taxon>Spermatophyta</taxon>
        <taxon>Magnoliopsida</taxon>
        <taxon>Liliopsida</taxon>
        <taxon>Poales</taxon>
        <taxon>Poaceae</taxon>
        <taxon>BOP clade</taxon>
        <taxon>Oryzoideae</taxon>
        <taxon>Oryzeae</taxon>
        <taxon>Oryzinae</taxon>
        <taxon>Oryza</taxon>
        <taxon>Oryza sativa</taxon>
    </lineage>
</organism>
<accession>A0A0P0XTN5</accession>
<dbReference type="EMBL" id="AP014966">
    <property type="protein sequence ID" value="BAT10248.1"/>
    <property type="molecule type" value="Genomic_DNA"/>
</dbReference>
<sequence>MYAVAPPASHLRIRSCRHTTNEAAPPTSLPWVMSHRWWRQPAGTLCLAGVTATKGLTGLQLSALPEAQANHAISVIGTSSPDTA</sequence>
<evidence type="ECO:0000313" key="1">
    <source>
        <dbReference type="EMBL" id="BAT10248.1"/>
    </source>
</evidence>
<evidence type="ECO:0000313" key="2">
    <source>
        <dbReference type="Proteomes" id="UP000059680"/>
    </source>
</evidence>
<gene>
    <name evidence="1" type="ordered locus">Os10g0204201</name>
    <name evidence="1" type="ORF">OSNPB_100204201</name>
</gene>
<reference evidence="1 2" key="2">
    <citation type="journal article" date="2013" name="Plant Cell Physiol.">
        <title>Rice Annotation Project Database (RAP-DB): an integrative and interactive database for rice genomics.</title>
        <authorList>
            <person name="Sakai H."/>
            <person name="Lee S.S."/>
            <person name="Tanaka T."/>
            <person name="Numa H."/>
            <person name="Kim J."/>
            <person name="Kawahara Y."/>
            <person name="Wakimoto H."/>
            <person name="Yang C.C."/>
            <person name="Iwamoto M."/>
            <person name="Abe T."/>
            <person name="Yamada Y."/>
            <person name="Muto A."/>
            <person name="Inokuchi H."/>
            <person name="Ikemura T."/>
            <person name="Matsumoto T."/>
            <person name="Sasaki T."/>
            <person name="Itoh T."/>
        </authorList>
    </citation>
    <scope>NUCLEOTIDE SEQUENCE [LARGE SCALE GENOMIC DNA]</scope>
    <source>
        <strain evidence="2">cv. Nipponbare</strain>
    </source>
</reference>
<reference evidence="2" key="1">
    <citation type="journal article" date="2005" name="Nature">
        <title>The map-based sequence of the rice genome.</title>
        <authorList>
            <consortium name="International rice genome sequencing project (IRGSP)"/>
            <person name="Matsumoto T."/>
            <person name="Wu J."/>
            <person name="Kanamori H."/>
            <person name="Katayose Y."/>
            <person name="Fujisawa M."/>
            <person name="Namiki N."/>
            <person name="Mizuno H."/>
            <person name="Yamamoto K."/>
            <person name="Antonio B.A."/>
            <person name="Baba T."/>
            <person name="Sakata K."/>
            <person name="Nagamura Y."/>
            <person name="Aoki H."/>
            <person name="Arikawa K."/>
            <person name="Arita K."/>
            <person name="Bito T."/>
            <person name="Chiden Y."/>
            <person name="Fujitsuka N."/>
            <person name="Fukunaka R."/>
            <person name="Hamada M."/>
            <person name="Harada C."/>
            <person name="Hayashi A."/>
            <person name="Hijishita S."/>
            <person name="Honda M."/>
            <person name="Hosokawa S."/>
            <person name="Ichikawa Y."/>
            <person name="Idonuma A."/>
            <person name="Iijima M."/>
            <person name="Ikeda M."/>
            <person name="Ikeno M."/>
            <person name="Ito K."/>
            <person name="Ito S."/>
            <person name="Ito T."/>
            <person name="Ito Y."/>
            <person name="Ito Y."/>
            <person name="Iwabuchi A."/>
            <person name="Kamiya K."/>
            <person name="Karasawa W."/>
            <person name="Kurita K."/>
            <person name="Katagiri S."/>
            <person name="Kikuta A."/>
            <person name="Kobayashi H."/>
            <person name="Kobayashi N."/>
            <person name="Machita K."/>
            <person name="Maehara T."/>
            <person name="Masukawa M."/>
            <person name="Mizubayashi T."/>
            <person name="Mukai Y."/>
            <person name="Nagasaki H."/>
            <person name="Nagata Y."/>
            <person name="Naito S."/>
            <person name="Nakashima M."/>
            <person name="Nakama Y."/>
            <person name="Nakamichi Y."/>
            <person name="Nakamura M."/>
            <person name="Meguro A."/>
            <person name="Negishi M."/>
            <person name="Ohta I."/>
            <person name="Ohta T."/>
            <person name="Okamoto M."/>
            <person name="Ono N."/>
            <person name="Saji S."/>
            <person name="Sakaguchi M."/>
            <person name="Sakai K."/>
            <person name="Shibata M."/>
            <person name="Shimokawa T."/>
            <person name="Song J."/>
            <person name="Takazaki Y."/>
            <person name="Terasawa K."/>
            <person name="Tsugane M."/>
            <person name="Tsuji K."/>
            <person name="Ueda S."/>
            <person name="Waki K."/>
            <person name="Yamagata H."/>
            <person name="Yamamoto M."/>
            <person name="Yamamoto S."/>
            <person name="Yamane H."/>
            <person name="Yoshiki S."/>
            <person name="Yoshihara R."/>
            <person name="Yukawa K."/>
            <person name="Zhong H."/>
            <person name="Yano M."/>
            <person name="Yuan Q."/>
            <person name="Ouyang S."/>
            <person name="Liu J."/>
            <person name="Jones K.M."/>
            <person name="Gansberger K."/>
            <person name="Moffat K."/>
            <person name="Hill J."/>
            <person name="Bera J."/>
            <person name="Fadrosh D."/>
            <person name="Jin S."/>
            <person name="Johri S."/>
            <person name="Kim M."/>
            <person name="Overton L."/>
            <person name="Reardon M."/>
            <person name="Tsitrin T."/>
            <person name="Vuong H."/>
            <person name="Weaver B."/>
            <person name="Ciecko A."/>
            <person name="Tallon L."/>
            <person name="Jackson J."/>
            <person name="Pai G."/>
            <person name="Aken S.V."/>
            <person name="Utterback T."/>
            <person name="Reidmuller S."/>
            <person name="Feldblyum T."/>
            <person name="Hsiao J."/>
            <person name="Zismann V."/>
            <person name="Iobst S."/>
            <person name="de Vazeille A.R."/>
            <person name="Buell C.R."/>
            <person name="Ying K."/>
            <person name="Li Y."/>
            <person name="Lu T."/>
            <person name="Huang Y."/>
            <person name="Zhao Q."/>
            <person name="Feng Q."/>
            <person name="Zhang L."/>
            <person name="Zhu J."/>
            <person name="Weng Q."/>
            <person name="Mu J."/>
            <person name="Lu Y."/>
            <person name="Fan D."/>
            <person name="Liu Y."/>
            <person name="Guan J."/>
            <person name="Zhang Y."/>
            <person name="Yu S."/>
            <person name="Liu X."/>
            <person name="Zhang Y."/>
            <person name="Hong G."/>
            <person name="Han B."/>
            <person name="Choisne N."/>
            <person name="Demange N."/>
            <person name="Orjeda G."/>
            <person name="Samain S."/>
            <person name="Cattolico L."/>
            <person name="Pelletier E."/>
            <person name="Couloux A."/>
            <person name="Segurens B."/>
            <person name="Wincker P."/>
            <person name="D'Hont A."/>
            <person name="Scarpelli C."/>
            <person name="Weissenbach J."/>
            <person name="Salanoubat M."/>
            <person name="Quetier F."/>
            <person name="Yu Y."/>
            <person name="Kim H.R."/>
            <person name="Rambo T."/>
            <person name="Currie J."/>
            <person name="Collura K."/>
            <person name="Luo M."/>
            <person name="Yang T."/>
            <person name="Ammiraju J.S.S."/>
            <person name="Engler F."/>
            <person name="Soderlund C."/>
            <person name="Wing R.A."/>
            <person name="Palmer L.E."/>
            <person name="de la Bastide M."/>
            <person name="Spiegel L."/>
            <person name="Nascimento L."/>
            <person name="Zutavern T."/>
            <person name="O'Shaughnessy A."/>
            <person name="Dike S."/>
            <person name="Dedhia N."/>
            <person name="Preston R."/>
            <person name="Balija V."/>
            <person name="McCombie W.R."/>
            <person name="Chow T."/>
            <person name="Chen H."/>
            <person name="Chung M."/>
            <person name="Chen C."/>
            <person name="Shaw J."/>
            <person name="Wu H."/>
            <person name="Hsiao K."/>
            <person name="Chao Y."/>
            <person name="Chu M."/>
            <person name="Cheng C."/>
            <person name="Hour A."/>
            <person name="Lee P."/>
            <person name="Lin S."/>
            <person name="Lin Y."/>
            <person name="Liou J."/>
            <person name="Liu S."/>
            <person name="Hsing Y."/>
            <person name="Raghuvanshi S."/>
            <person name="Mohanty A."/>
            <person name="Bharti A.K."/>
            <person name="Gaur A."/>
            <person name="Gupta V."/>
            <person name="Kumar D."/>
            <person name="Ravi V."/>
            <person name="Vij S."/>
            <person name="Kapur A."/>
            <person name="Khurana P."/>
            <person name="Khurana P."/>
            <person name="Khurana J.P."/>
            <person name="Tyagi A.K."/>
            <person name="Gaikwad K."/>
            <person name="Singh A."/>
            <person name="Dalal V."/>
            <person name="Srivastava S."/>
            <person name="Dixit A."/>
            <person name="Pal A.K."/>
            <person name="Ghazi I.A."/>
            <person name="Yadav M."/>
            <person name="Pandit A."/>
            <person name="Bhargava A."/>
            <person name="Sureshbabu K."/>
            <person name="Batra K."/>
            <person name="Sharma T.R."/>
            <person name="Mohapatra T."/>
            <person name="Singh N.K."/>
            <person name="Messing J."/>
            <person name="Nelson A.B."/>
            <person name="Fuks G."/>
            <person name="Kavchok S."/>
            <person name="Keizer G."/>
            <person name="Linton E."/>
            <person name="Llaca V."/>
            <person name="Song R."/>
            <person name="Tanyolac B."/>
            <person name="Young S."/>
            <person name="Ho-Il K."/>
            <person name="Hahn J.H."/>
            <person name="Sangsakoo G."/>
            <person name="Vanavichit A."/>
            <person name="de Mattos Luiz.A.T."/>
            <person name="Zimmer P.D."/>
            <person name="Malone G."/>
            <person name="Dellagostin O."/>
            <person name="de Oliveira A.C."/>
            <person name="Bevan M."/>
            <person name="Bancroft I."/>
            <person name="Minx P."/>
            <person name="Cordum H."/>
            <person name="Wilson R."/>
            <person name="Cheng Z."/>
            <person name="Jin W."/>
            <person name="Jiang J."/>
            <person name="Leong S.A."/>
            <person name="Iwama H."/>
            <person name="Gojobori T."/>
            <person name="Itoh T."/>
            <person name="Niimura Y."/>
            <person name="Fujii Y."/>
            <person name="Habara T."/>
            <person name="Sakai H."/>
            <person name="Sato Y."/>
            <person name="Wilson G."/>
            <person name="Kumar K."/>
            <person name="McCouch S."/>
            <person name="Juretic N."/>
            <person name="Hoen D."/>
            <person name="Wright S."/>
            <person name="Bruskiewich R."/>
            <person name="Bureau T."/>
            <person name="Miyao A."/>
            <person name="Hirochika H."/>
            <person name="Nishikawa T."/>
            <person name="Kadowaki K."/>
            <person name="Sugiura M."/>
            <person name="Burr B."/>
            <person name="Sasaki T."/>
        </authorList>
    </citation>
    <scope>NUCLEOTIDE SEQUENCE [LARGE SCALE GENOMIC DNA]</scope>
    <source>
        <strain evidence="2">cv. Nipponbare</strain>
    </source>
</reference>
<keyword evidence="2" id="KW-1185">Reference proteome</keyword>
<protein>
    <submittedName>
        <fullName evidence="1">Os10g0204201 protein</fullName>
    </submittedName>
</protein>
<reference evidence="1 2" key="3">
    <citation type="journal article" date="2013" name="Rice">
        <title>Improvement of the Oryza sativa Nipponbare reference genome using next generation sequence and optical map data.</title>
        <authorList>
            <person name="Kawahara Y."/>
            <person name="de la Bastide M."/>
            <person name="Hamilton J.P."/>
            <person name="Kanamori H."/>
            <person name="McCombie W.R."/>
            <person name="Ouyang S."/>
            <person name="Schwartz D.C."/>
            <person name="Tanaka T."/>
            <person name="Wu J."/>
            <person name="Zhou S."/>
            <person name="Childs K.L."/>
            <person name="Davidson R.M."/>
            <person name="Lin H."/>
            <person name="Quesada-Ocampo L."/>
            <person name="Vaillancourt B."/>
            <person name="Sakai H."/>
            <person name="Lee S.S."/>
            <person name="Kim J."/>
            <person name="Numa H."/>
            <person name="Itoh T."/>
            <person name="Buell C.R."/>
            <person name="Matsumoto T."/>
        </authorList>
    </citation>
    <scope>NUCLEOTIDE SEQUENCE [LARGE SCALE GENOMIC DNA]</scope>
    <source>
        <strain evidence="2">cv. Nipponbare</strain>
    </source>
</reference>
<proteinExistence type="predicted"/>
<dbReference type="Proteomes" id="UP000059680">
    <property type="component" value="Chromosome 10"/>
</dbReference>
<dbReference type="InParanoid" id="A0A0P0XTN5"/>